<keyword evidence="2" id="KW-1185">Reference proteome</keyword>
<dbReference type="HOGENOM" id="CLU_085065_1_0_10"/>
<comment type="caution">
    <text evidence="1">The sequence shown here is derived from an EMBL/GenBank/DDBJ whole genome shotgun (WGS) entry which is preliminary data.</text>
</comment>
<reference evidence="1 2" key="1">
    <citation type="submission" date="2013-08" db="EMBL/GenBank/DDBJ databases">
        <authorList>
            <person name="Weinstock G."/>
            <person name="Sodergren E."/>
            <person name="Wylie T."/>
            <person name="Fulton L."/>
            <person name="Fulton R."/>
            <person name="Fronick C."/>
            <person name="O'Laughlin M."/>
            <person name="Godfrey J."/>
            <person name="Miner T."/>
            <person name="Herter B."/>
            <person name="Appelbaum E."/>
            <person name="Cordes M."/>
            <person name="Lek S."/>
            <person name="Wollam A."/>
            <person name="Pepin K.H."/>
            <person name="Palsikar V.B."/>
            <person name="Mitreva M."/>
            <person name="Wilson R.K."/>
        </authorList>
    </citation>
    <scope>NUCLEOTIDE SEQUENCE [LARGE SCALE GENOMIC DNA]</scope>
    <source>
        <strain evidence="1 2">ATCC 15930</strain>
    </source>
</reference>
<dbReference type="InterPro" id="IPR025632">
    <property type="entry name" value="DUF4290"/>
</dbReference>
<evidence type="ECO:0000313" key="1">
    <source>
        <dbReference type="EMBL" id="KDR51239.1"/>
    </source>
</evidence>
<dbReference type="EMBL" id="JNGW01000117">
    <property type="protein sequence ID" value="KDR51239.1"/>
    <property type="molecule type" value="Genomic_DNA"/>
</dbReference>
<protein>
    <recommendedName>
        <fullName evidence="3">DUF4290 domain-containing protein</fullName>
    </recommendedName>
</protein>
<dbReference type="AlphaFoldDB" id="A0A069QGU6"/>
<evidence type="ECO:0008006" key="3">
    <source>
        <dbReference type="Google" id="ProtNLM"/>
    </source>
</evidence>
<dbReference type="Pfam" id="PF14123">
    <property type="entry name" value="DUF4290"/>
    <property type="match status" value="1"/>
</dbReference>
<gene>
    <name evidence="1" type="ORF">HMPREF1991_02691</name>
</gene>
<dbReference type="PATRIC" id="fig|1122985.7.peg.2789"/>
<evidence type="ECO:0000313" key="2">
    <source>
        <dbReference type="Proteomes" id="UP000027442"/>
    </source>
</evidence>
<organism evidence="1 2">
    <name type="scientific">Hoylesella loescheii DSM 19665 = JCM 12249 = ATCC 15930</name>
    <dbReference type="NCBI Taxonomy" id="1122985"/>
    <lineage>
        <taxon>Bacteria</taxon>
        <taxon>Pseudomonadati</taxon>
        <taxon>Bacteroidota</taxon>
        <taxon>Bacteroidia</taxon>
        <taxon>Bacteroidales</taxon>
        <taxon>Prevotellaceae</taxon>
        <taxon>Hoylesella</taxon>
    </lineage>
</organism>
<accession>A0A069QGU6</accession>
<dbReference type="eggNOG" id="ENOG502Z7I5">
    <property type="taxonomic scope" value="Bacteria"/>
</dbReference>
<dbReference type="Proteomes" id="UP000027442">
    <property type="component" value="Unassembled WGS sequence"/>
</dbReference>
<sequence length="214" mass="24668">MPNNAIRMNNRTSTTKIMNIEGLDYNTQRERLILPEYGREIQKMVNHAVMLPTKEERQACAESIIATMSILFPQGYDAIDLEHKLWDHLAIMSNFKLDIDYPFDVSEATRSATKPQHVGYTSSRIPVRHYGKLLFETFERLKEMPDGEERDALVRLTANQMKRSLAQWGHGAADNERVASDLAAFTNGKIQLDLDTFKFEKLPAKEPEKKRKKK</sequence>
<proteinExistence type="predicted"/>
<name>A0A069QGU6_HOYLO</name>